<dbReference type="Proteomes" id="UP000260457">
    <property type="component" value="Chromosome"/>
</dbReference>
<dbReference type="RefSeq" id="WP_116821546.1">
    <property type="nucleotide sequence ID" value="NZ_CP030926.1"/>
</dbReference>
<proteinExistence type="predicted"/>
<keyword evidence="3" id="KW-1185">Reference proteome</keyword>
<dbReference type="Gene3D" id="3.10.28.10">
    <property type="entry name" value="Homing endonucleases"/>
    <property type="match status" value="2"/>
</dbReference>
<protein>
    <recommendedName>
        <fullName evidence="1">Homing endonuclease LAGLIDADG domain-containing protein</fullName>
    </recommendedName>
</protein>
<dbReference type="InterPro" id="IPR004860">
    <property type="entry name" value="LAGLIDADG_dom"/>
</dbReference>
<organism evidence="2 3">
    <name type="scientific">Peribacillus butanolivorans</name>
    <dbReference type="NCBI Taxonomy" id="421767"/>
    <lineage>
        <taxon>Bacteria</taxon>
        <taxon>Bacillati</taxon>
        <taxon>Bacillota</taxon>
        <taxon>Bacilli</taxon>
        <taxon>Bacillales</taxon>
        <taxon>Bacillaceae</taxon>
        <taxon>Peribacillus</taxon>
    </lineage>
</organism>
<accession>A0ABM6XMU0</accession>
<feature type="domain" description="Homing endonuclease LAGLIDADG" evidence="1">
    <location>
        <begin position="19"/>
        <end position="178"/>
    </location>
</feature>
<dbReference type="EMBL" id="CP030926">
    <property type="protein sequence ID" value="AXN39825.1"/>
    <property type="molecule type" value="Genomic_DNA"/>
</dbReference>
<dbReference type="Pfam" id="PF03161">
    <property type="entry name" value="LAGLIDADG_2"/>
    <property type="match status" value="1"/>
</dbReference>
<dbReference type="SUPFAM" id="SSF55608">
    <property type="entry name" value="Homing endonucleases"/>
    <property type="match status" value="1"/>
</dbReference>
<name>A0ABM6XMU0_9BACI</name>
<evidence type="ECO:0000259" key="1">
    <source>
        <dbReference type="Pfam" id="PF03161"/>
    </source>
</evidence>
<dbReference type="InterPro" id="IPR027434">
    <property type="entry name" value="Homing_endonucl"/>
</dbReference>
<gene>
    <name evidence="2" type="ORF">DTO10_16635</name>
</gene>
<reference evidence="2 3" key="1">
    <citation type="submission" date="2018-07" db="EMBL/GenBank/DDBJ databases">
        <title>The molecular basis for the intramolecular migration of carboxyl group in the catabolism of para-hydroxybenzoate via gentisate.</title>
        <authorList>
            <person name="Zhao H."/>
            <person name="Xu Y."/>
            <person name="Lin S."/>
            <person name="Spain J.C."/>
            <person name="Zhou N.-Y."/>
        </authorList>
    </citation>
    <scope>NUCLEOTIDE SEQUENCE [LARGE SCALE GENOMIC DNA]</scope>
    <source>
        <strain evidence="2 3">PHB-7a</strain>
    </source>
</reference>
<evidence type="ECO:0000313" key="3">
    <source>
        <dbReference type="Proteomes" id="UP000260457"/>
    </source>
</evidence>
<dbReference type="GeneID" id="95399853"/>
<evidence type="ECO:0000313" key="2">
    <source>
        <dbReference type="EMBL" id="AXN39825.1"/>
    </source>
</evidence>
<sequence>MRETFKKLNLSDEFMDQFTGFMLGDGYLSNRNKSKHSAQFCMRNKHPNYIYDMSRLLTSEGIQHIVKVNDVKGGFKGSGYSSTVYTKFYTTFTDLEGKWYETRDDGTHFKIVPQDLKLTPISLLQWYIGDGYLVNLYGNPQRVQICTDRYTDDEIMFLRDCFERDLGIKAQIDWNRRRIRVPKRMLGEFFEILPECPNAYITDLGYKWA</sequence>